<dbReference type="InterPro" id="IPR004136">
    <property type="entry name" value="NMO"/>
</dbReference>
<comment type="similarity">
    <text evidence="3">Belongs to the nitronate monooxygenase family. NMO class I subfamily.</text>
</comment>
<keyword evidence="9 12" id="KW-0503">Monooxygenase</keyword>
<dbReference type="SUPFAM" id="SSF51412">
    <property type="entry name" value="Inosine monophosphate dehydrogenase (IMPDH)"/>
    <property type="match status" value="1"/>
</dbReference>
<dbReference type="InterPro" id="IPR013785">
    <property type="entry name" value="Aldolase_TIM"/>
</dbReference>
<dbReference type="EMBL" id="JAFBCV010000010">
    <property type="protein sequence ID" value="MBM7839830.1"/>
    <property type="molecule type" value="Genomic_DNA"/>
</dbReference>
<evidence type="ECO:0000256" key="2">
    <source>
        <dbReference type="ARBA" id="ARBA00003535"/>
    </source>
</evidence>
<keyword evidence="13" id="KW-1185">Reference proteome</keyword>
<dbReference type="PANTHER" id="PTHR42747">
    <property type="entry name" value="NITRONATE MONOOXYGENASE-RELATED"/>
    <property type="match status" value="1"/>
</dbReference>
<keyword evidence="7" id="KW-0288">FMN</keyword>
<evidence type="ECO:0000256" key="7">
    <source>
        <dbReference type="ARBA" id="ARBA00022643"/>
    </source>
</evidence>
<name>A0ABS2SWC0_9BACI</name>
<keyword evidence="6" id="KW-0285">Flavoprotein</keyword>
<dbReference type="CDD" id="cd04730">
    <property type="entry name" value="NPD_like"/>
    <property type="match status" value="1"/>
</dbReference>
<evidence type="ECO:0000256" key="9">
    <source>
        <dbReference type="ARBA" id="ARBA00023033"/>
    </source>
</evidence>
<proteinExistence type="inferred from homology"/>
<comment type="catalytic activity">
    <reaction evidence="11">
        <text>3 propionate 3-nitronate + 3 O2 + H2O = 3 3-oxopropanoate + 2 nitrate + nitrite + H2O2 + 3 H(+)</text>
        <dbReference type="Rhea" id="RHEA:57332"/>
        <dbReference type="ChEBI" id="CHEBI:15377"/>
        <dbReference type="ChEBI" id="CHEBI:15378"/>
        <dbReference type="ChEBI" id="CHEBI:15379"/>
        <dbReference type="ChEBI" id="CHEBI:16240"/>
        <dbReference type="ChEBI" id="CHEBI:16301"/>
        <dbReference type="ChEBI" id="CHEBI:17632"/>
        <dbReference type="ChEBI" id="CHEBI:33190"/>
        <dbReference type="ChEBI" id="CHEBI:136067"/>
    </reaction>
</comment>
<evidence type="ECO:0000256" key="10">
    <source>
        <dbReference type="ARBA" id="ARBA00031155"/>
    </source>
</evidence>
<evidence type="ECO:0000256" key="11">
    <source>
        <dbReference type="ARBA" id="ARBA00049401"/>
    </source>
</evidence>
<evidence type="ECO:0000256" key="5">
    <source>
        <dbReference type="ARBA" id="ARBA00022575"/>
    </source>
</evidence>
<sequence>MFPMIIQAPMAGGATTPELVHAVSTAGGLGFLAAGYLSSAQLEEQISKTKALGTNSFGVNLFVPNEQSKLDEEVKTYERTMQELAEQLGTEAGIPRYSDDEWDEKIRFLLTLDIAYVSFTFGCPSKETIELFQQKQTKTIVTVTTLVEAQFAIKQGADGLCVQGLEAGGHRGSFEANQARATQKPLRELLSEIREVSELPLIASGGIMDGREIKELIALGAAAVQLGTAFLCCPESGASPLHKESLQNGSFTETALTHAYTGRPARGLANSFMQEHEDAPPAYPELHYLTQPIRKKAVQDRDTHVAAMWAGVNFSHVRVMSAGDLVKLLYQEAQE</sequence>
<evidence type="ECO:0000313" key="13">
    <source>
        <dbReference type="Proteomes" id="UP001179280"/>
    </source>
</evidence>
<dbReference type="RefSeq" id="WP_204467076.1">
    <property type="nucleotide sequence ID" value="NZ_JAFBCV010000010.1"/>
</dbReference>
<dbReference type="Gene3D" id="3.20.20.70">
    <property type="entry name" value="Aldolase class I"/>
    <property type="match status" value="1"/>
</dbReference>
<dbReference type="PANTHER" id="PTHR42747:SF3">
    <property type="entry name" value="NITRONATE MONOOXYGENASE-RELATED"/>
    <property type="match status" value="1"/>
</dbReference>
<evidence type="ECO:0000256" key="1">
    <source>
        <dbReference type="ARBA" id="ARBA00001917"/>
    </source>
</evidence>
<keyword evidence="5" id="KW-0216">Detoxification</keyword>
<organism evidence="12 13">
    <name type="scientific">Shouchella xiaoxiensis</name>
    <dbReference type="NCBI Taxonomy" id="766895"/>
    <lineage>
        <taxon>Bacteria</taxon>
        <taxon>Bacillati</taxon>
        <taxon>Bacillota</taxon>
        <taxon>Bacilli</taxon>
        <taxon>Bacillales</taxon>
        <taxon>Bacillaceae</taxon>
        <taxon>Shouchella</taxon>
    </lineage>
</organism>
<evidence type="ECO:0000256" key="4">
    <source>
        <dbReference type="ARBA" id="ARBA00013457"/>
    </source>
</evidence>
<dbReference type="Pfam" id="PF03060">
    <property type="entry name" value="NMO"/>
    <property type="match status" value="1"/>
</dbReference>
<evidence type="ECO:0000256" key="6">
    <source>
        <dbReference type="ARBA" id="ARBA00022630"/>
    </source>
</evidence>
<dbReference type="Proteomes" id="UP001179280">
    <property type="component" value="Unassembled WGS sequence"/>
</dbReference>
<reference evidence="12" key="1">
    <citation type="submission" date="2021-01" db="EMBL/GenBank/DDBJ databases">
        <title>Genomic Encyclopedia of Type Strains, Phase IV (KMG-IV): sequencing the most valuable type-strain genomes for metagenomic binning, comparative biology and taxonomic classification.</title>
        <authorList>
            <person name="Goeker M."/>
        </authorList>
    </citation>
    <scope>NUCLEOTIDE SEQUENCE</scope>
    <source>
        <strain evidence="12">DSM 21943</strain>
    </source>
</reference>
<comment type="cofactor">
    <cofactor evidence="1">
        <name>FMN</name>
        <dbReference type="ChEBI" id="CHEBI:58210"/>
    </cofactor>
</comment>
<evidence type="ECO:0000313" key="12">
    <source>
        <dbReference type="EMBL" id="MBM7839830.1"/>
    </source>
</evidence>
<evidence type="ECO:0000256" key="8">
    <source>
        <dbReference type="ARBA" id="ARBA00023002"/>
    </source>
</evidence>
<comment type="function">
    <text evidence="2">Nitronate monooxygenase that uses molecular oxygen to catalyze the oxidative denitrification of alkyl nitronates. Acts on propionate 3-nitronate (P3N), the presumed physiological substrate. Probably functions in the detoxification of P3N, a metabolic poison produced by plants and fungi as a defense mechanism.</text>
</comment>
<protein>
    <recommendedName>
        <fullName evidence="4">Probable nitronate monooxygenase</fullName>
    </recommendedName>
    <alternativeName>
        <fullName evidence="10">Propionate 3-nitronate monooxygenase</fullName>
    </alternativeName>
</protein>
<dbReference type="GO" id="GO:0018580">
    <property type="term" value="F:nitronate monooxygenase activity"/>
    <property type="evidence" value="ECO:0007669"/>
    <property type="project" value="UniProtKB-EC"/>
</dbReference>
<keyword evidence="8 12" id="KW-0560">Oxidoreductase</keyword>
<comment type="caution">
    <text evidence="12">The sequence shown here is derived from an EMBL/GenBank/DDBJ whole genome shotgun (WGS) entry which is preliminary data.</text>
</comment>
<accession>A0ABS2SWC0</accession>
<gene>
    <name evidence="12" type="ORF">JOC54_003110</name>
</gene>
<evidence type="ECO:0000256" key="3">
    <source>
        <dbReference type="ARBA" id="ARBA00009881"/>
    </source>
</evidence>